<dbReference type="PANTHER" id="PTHR30074:SF5">
    <property type="entry name" value="FORMATE DEHYDROGENASE, NITRATE-INDUCIBLE, CYTOCHROME B556(FDN) SUBUNIT"/>
    <property type="match status" value="1"/>
</dbReference>
<feature type="domain" description="Cytochrome b561 bacterial/Ni-hydrogenase" evidence="14">
    <location>
        <begin position="16"/>
        <end position="193"/>
    </location>
</feature>
<evidence type="ECO:0000256" key="13">
    <source>
        <dbReference type="SAM" id="Phobius"/>
    </source>
</evidence>
<keyword evidence="4" id="KW-0813">Transport</keyword>
<keyword evidence="12 13" id="KW-0472">Membrane</keyword>
<dbReference type="InterPro" id="IPR016174">
    <property type="entry name" value="Di-haem_cyt_TM"/>
</dbReference>
<evidence type="ECO:0000256" key="3">
    <source>
        <dbReference type="ARBA" id="ARBA00010747"/>
    </source>
</evidence>
<evidence type="ECO:0000256" key="9">
    <source>
        <dbReference type="ARBA" id="ARBA00022982"/>
    </source>
</evidence>
<dbReference type="EMBL" id="WNKW01000003">
    <property type="protein sequence ID" value="MTW33586.1"/>
    <property type="molecule type" value="Genomic_DNA"/>
</dbReference>
<keyword evidence="16" id="KW-1185">Reference proteome</keyword>
<name>A0ABW9SNI9_9BURK</name>
<keyword evidence="11" id="KW-0408">Iron</keyword>
<gene>
    <name evidence="15" type="ORF">GM655_12200</name>
</gene>
<dbReference type="InterPro" id="IPR051817">
    <property type="entry name" value="FDH_cytochrome_b556_subunit"/>
</dbReference>
<evidence type="ECO:0000256" key="10">
    <source>
        <dbReference type="ARBA" id="ARBA00022989"/>
    </source>
</evidence>
<evidence type="ECO:0000259" key="14">
    <source>
        <dbReference type="Pfam" id="PF01292"/>
    </source>
</evidence>
<keyword evidence="10 13" id="KW-1133">Transmembrane helix</keyword>
<proteinExistence type="inferred from homology"/>
<evidence type="ECO:0000256" key="8">
    <source>
        <dbReference type="ARBA" id="ARBA00022723"/>
    </source>
</evidence>
<evidence type="ECO:0000313" key="16">
    <source>
        <dbReference type="Proteomes" id="UP000735592"/>
    </source>
</evidence>
<comment type="similarity">
    <text evidence="3">Belongs to the formate dehydrogenase gamma subunit family.</text>
</comment>
<dbReference type="Gene3D" id="1.20.950.20">
    <property type="entry name" value="Transmembrane di-heme cytochromes, Chain C"/>
    <property type="match status" value="1"/>
</dbReference>
<protein>
    <submittedName>
        <fullName evidence="15">Formate dehydrogenase subunit gamma</fullName>
    </submittedName>
</protein>
<dbReference type="PANTHER" id="PTHR30074">
    <property type="entry name" value="FORMATE DEHYDROGENASE, NITRATE-INDUCIBLE, CYTOCHROME B556 FDN SUBUNIT"/>
    <property type="match status" value="1"/>
</dbReference>
<evidence type="ECO:0000256" key="2">
    <source>
        <dbReference type="ARBA" id="ARBA00004651"/>
    </source>
</evidence>
<feature type="transmembrane region" description="Helical" evidence="13">
    <location>
        <begin position="26"/>
        <end position="50"/>
    </location>
</feature>
<evidence type="ECO:0000256" key="7">
    <source>
        <dbReference type="ARBA" id="ARBA00022692"/>
    </source>
</evidence>
<dbReference type="SUPFAM" id="SSF81342">
    <property type="entry name" value="Transmembrane di-heme cytochromes"/>
    <property type="match status" value="1"/>
</dbReference>
<comment type="cofactor">
    <cofactor evidence="1">
        <name>heme</name>
        <dbReference type="ChEBI" id="CHEBI:30413"/>
    </cofactor>
</comment>
<evidence type="ECO:0000256" key="6">
    <source>
        <dbReference type="ARBA" id="ARBA00022617"/>
    </source>
</evidence>
<keyword evidence="8" id="KW-0479">Metal-binding</keyword>
<dbReference type="NCBIfam" id="TIGR01583">
    <property type="entry name" value="formate-DH-gamm"/>
    <property type="match status" value="1"/>
</dbReference>
<dbReference type="Pfam" id="PF01292">
    <property type="entry name" value="Ni_hydr_CYTB"/>
    <property type="match status" value="1"/>
</dbReference>
<evidence type="ECO:0000256" key="4">
    <source>
        <dbReference type="ARBA" id="ARBA00022448"/>
    </source>
</evidence>
<evidence type="ECO:0000256" key="1">
    <source>
        <dbReference type="ARBA" id="ARBA00001971"/>
    </source>
</evidence>
<evidence type="ECO:0000256" key="12">
    <source>
        <dbReference type="ARBA" id="ARBA00023136"/>
    </source>
</evidence>
<comment type="caution">
    <text evidence="15">The sequence shown here is derived from an EMBL/GenBank/DDBJ whole genome shotgun (WGS) entry which is preliminary data.</text>
</comment>
<feature type="transmembrane region" description="Helical" evidence="13">
    <location>
        <begin position="157"/>
        <end position="183"/>
    </location>
</feature>
<sequence>MENLHRDKDGNPLIDRYSPDERNHHWLTAGCFILLALSGLAMFHPATAWLAMLFGGGQWTRILHPFIGLVMFGSFAMLVKRFWHHNQFEPGDKEWLAQIGDVINNHEEKLPKSGRYNGGQKMLFFVLIACMTGLLISGLLIWRAYFSAYFPIDLVRLGALLHATFGFIIICAIIVHIYAGIWVRGSIRAMVRGTVTYGWARKHHPRWFEEEARKSRK</sequence>
<feature type="transmembrane region" description="Helical" evidence="13">
    <location>
        <begin position="62"/>
        <end position="79"/>
    </location>
</feature>
<dbReference type="InterPro" id="IPR011577">
    <property type="entry name" value="Cyt_b561_bac/Ni-Hgenase"/>
</dbReference>
<comment type="subcellular location">
    <subcellularLocation>
        <location evidence="2">Cell membrane</location>
        <topology evidence="2">Multi-pass membrane protein</topology>
    </subcellularLocation>
</comment>
<organism evidence="15 16">
    <name type="scientific">Pseudoduganella danionis</name>
    <dbReference type="NCBI Taxonomy" id="1890295"/>
    <lineage>
        <taxon>Bacteria</taxon>
        <taxon>Pseudomonadati</taxon>
        <taxon>Pseudomonadota</taxon>
        <taxon>Betaproteobacteria</taxon>
        <taxon>Burkholderiales</taxon>
        <taxon>Oxalobacteraceae</taxon>
        <taxon>Telluria group</taxon>
        <taxon>Pseudoduganella</taxon>
    </lineage>
</organism>
<accession>A0ABW9SNI9</accession>
<reference evidence="15 16" key="1">
    <citation type="submission" date="2019-11" db="EMBL/GenBank/DDBJ databases">
        <title>Type strains purchased from KCTC, JCM and DSMZ.</title>
        <authorList>
            <person name="Lu H."/>
        </authorList>
    </citation>
    <scope>NUCLEOTIDE SEQUENCE [LARGE SCALE GENOMIC DNA]</scope>
    <source>
        <strain evidence="15 16">DSM 103461</strain>
    </source>
</reference>
<evidence type="ECO:0000313" key="15">
    <source>
        <dbReference type="EMBL" id="MTW33586.1"/>
    </source>
</evidence>
<dbReference type="RefSeq" id="WP_155434969.1">
    <property type="nucleotide sequence ID" value="NZ_JAYRJW010000005.1"/>
</dbReference>
<keyword evidence="7 13" id="KW-0812">Transmembrane</keyword>
<keyword evidence="6" id="KW-0349">Heme</keyword>
<keyword evidence="9" id="KW-0249">Electron transport</keyword>
<evidence type="ECO:0000256" key="11">
    <source>
        <dbReference type="ARBA" id="ARBA00023004"/>
    </source>
</evidence>
<keyword evidence="5" id="KW-1003">Cell membrane</keyword>
<feature type="transmembrane region" description="Helical" evidence="13">
    <location>
        <begin position="122"/>
        <end position="145"/>
    </location>
</feature>
<dbReference type="Proteomes" id="UP000735592">
    <property type="component" value="Unassembled WGS sequence"/>
</dbReference>
<dbReference type="InterPro" id="IPR006471">
    <property type="entry name" value="Formate_DH_gsu"/>
</dbReference>
<evidence type="ECO:0000256" key="5">
    <source>
        <dbReference type="ARBA" id="ARBA00022475"/>
    </source>
</evidence>